<comment type="caution">
    <text evidence="2">The sequence shown here is derived from an EMBL/GenBank/DDBJ whole genome shotgun (WGS) entry which is preliminary data.</text>
</comment>
<proteinExistence type="predicted"/>
<dbReference type="RefSeq" id="WP_345722889.1">
    <property type="nucleotide sequence ID" value="NZ_BAABRU010000010.1"/>
</dbReference>
<protein>
    <submittedName>
        <fullName evidence="2">Uncharacterized protein</fullName>
    </submittedName>
</protein>
<name>A0ABP9X1H6_9CHLR</name>
<feature type="transmembrane region" description="Helical" evidence="1">
    <location>
        <begin position="86"/>
        <end position="106"/>
    </location>
</feature>
<evidence type="ECO:0000313" key="3">
    <source>
        <dbReference type="Proteomes" id="UP001428290"/>
    </source>
</evidence>
<organism evidence="2 3">
    <name type="scientific">Herpetosiphon gulosus</name>
    <dbReference type="NCBI Taxonomy" id="1973496"/>
    <lineage>
        <taxon>Bacteria</taxon>
        <taxon>Bacillati</taxon>
        <taxon>Chloroflexota</taxon>
        <taxon>Chloroflexia</taxon>
        <taxon>Herpetosiphonales</taxon>
        <taxon>Herpetosiphonaceae</taxon>
        <taxon>Herpetosiphon</taxon>
    </lineage>
</organism>
<keyword evidence="3" id="KW-1185">Reference proteome</keyword>
<accession>A0ABP9X1H6</accession>
<dbReference type="EMBL" id="BAABRU010000010">
    <property type="protein sequence ID" value="GAA5529276.1"/>
    <property type="molecule type" value="Genomic_DNA"/>
</dbReference>
<feature type="transmembrane region" description="Helical" evidence="1">
    <location>
        <begin position="138"/>
        <end position="162"/>
    </location>
</feature>
<dbReference type="Proteomes" id="UP001428290">
    <property type="component" value="Unassembled WGS sequence"/>
</dbReference>
<keyword evidence="1" id="KW-1133">Transmembrane helix</keyword>
<feature type="transmembrane region" description="Helical" evidence="1">
    <location>
        <begin position="37"/>
        <end position="57"/>
    </location>
</feature>
<gene>
    <name evidence="2" type="ORF">Hgul01_03082</name>
</gene>
<keyword evidence="1" id="KW-0812">Transmembrane</keyword>
<keyword evidence="1" id="KW-0472">Membrane</keyword>
<evidence type="ECO:0000256" key="1">
    <source>
        <dbReference type="SAM" id="Phobius"/>
    </source>
</evidence>
<reference evidence="2 3" key="1">
    <citation type="submission" date="2024-02" db="EMBL/GenBank/DDBJ databases">
        <title>Herpetosiphon gulosus NBRC 112829.</title>
        <authorList>
            <person name="Ichikawa N."/>
            <person name="Katano-Makiyama Y."/>
            <person name="Hidaka K."/>
        </authorList>
    </citation>
    <scope>NUCLEOTIDE SEQUENCE [LARGE SCALE GENOMIC DNA]</scope>
    <source>
        <strain evidence="2 3">NBRC 112829</strain>
    </source>
</reference>
<evidence type="ECO:0000313" key="2">
    <source>
        <dbReference type="EMBL" id="GAA5529276.1"/>
    </source>
</evidence>
<feature type="transmembrane region" description="Helical" evidence="1">
    <location>
        <begin position="113"/>
        <end position="132"/>
    </location>
</feature>
<sequence length="173" mass="19159">MQCPRCTMAVPVPRHSCPYCEQKLVKSGQGLFQPQNLGFAMMIAASLILLAIFLPLLQIDQSDQAFKLIDTFMRNQLAPWPERWRLMGYTLVGIGVIAFICGLRCFFALHSGWATLATSVASFSLVCVRVVFKTKINGASYGLGFWVLLVGGLGVLISGFLVRHFSRTRPNNT</sequence>